<dbReference type="eggNOG" id="arCOG06936">
    <property type="taxonomic scope" value="Archaea"/>
</dbReference>
<organism evidence="1 2">
    <name type="scientific">Methanosphaerula palustris (strain ATCC BAA-1556 / DSM 19958 / E1-9c)</name>
    <dbReference type="NCBI Taxonomy" id="521011"/>
    <lineage>
        <taxon>Archaea</taxon>
        <taxon>Methanobacteriati</taxon>
        <taxon>Methanobacteriota</taxon>
        <taxon>Stenosarchaea group</taxon>
        <taxon>Methanomicrobia</taxon>
        <taxon>Methanomicrobiales</taxon>
        <taxon>Methanoregulaceae</taxon>
        <taxon>Methanosphaerula</taxon>
    </lineage>
</organism>
<dbReference type="KEGG" id="mpl:Mpal_2012"/>
<evidence type="ECO:0000313" key="2">
    <source>
        <dbReference type="Proteomes" id="UP000002457"/>
    </source>
</evidence>
<evidence type="ECO:0000313" key="1">
    <source>
        <dbReference type="EMBL" id="ACL17313.1"/>
    </source>
</evidence>
<dbReference type="STRING" id="521011.Mpal_2012"/>
<protein>
    <submittedName>
        <fullName evidence="1">Uncharacterized protein</fullName>
    </submittedName>
</protein>
<dbReference type="OrthoDB" id="116477at2157"/>
<accession>B8GDG2</accession>
<sequence>MRDEDLDWCLFALLEQAGDLPVATLIDRSGLAAEQVIPSIERLINLHMIEHVDGVVHLIPVGQMRLENICRYSNDFPVTIENGVIRVKDERR</sequence>
<dbReference type="AlphaFoldDB" id="B8GDG2"/>
<gene>
    <name evidence="1" type="ordered locus">Mpal_2012</name>
</gene>
<dbReference type="Proteomes" id="UP000002457">
    <property type="component" value="Chromosome"/>
</dbReference>
<dbReference type="GeneID" id="7271993"/>
<dbReference type="HOGENOM" id="CLU_161792_0_0_2"/>
<proteinExistence type="predicted"/>
<keyword evidence="2" id="KW-1185">Reference proteome</keyword>
<dbReference type="RefSeq" id="WP_012618632.1">
    <property type="nucleotide sequence ID" value="NC_011832.1"/>
</dbReference>
<reference evidence="1 2" key="1">
    <citation type="journal article" date="2015" name="Genome Announc.">
        <title>Complete Genome Sequence of Methanosphaerula palustris E1-9CT, a Hydrogenotrophic Methanogen Isolated from a Minerotrophic Fen Peatland.</title>
        <authorList>
            <person name="Cadillo-Quiroz H."/>
            <person name="Browne P."/>
            <person name="Kyrpides N."/>
            <person name="Woyke T."/>
            <person name="Goodwin L."/>
            <person name="Detter C."/>
            <person name="Yavitt J.B."/>
            <person name="Zinder S.H."/>
        </authorList>
    </citation>
    <scope>NUCLEOTIDE SEQUENCE [LARGE SCALE GENOMIC DNA]</scope>
    <source>
        <strain evidence="2">ATCC BAA-1556 / DSM 19958 / E1-9c</strain>
    </source>
</reference>
<dbReference type="EMBL" id="CP001338">
    <property type="protein sequence ID" value="ACL17313.1"/>
    <property type="molecule type" value="Genomic_DNA"/>
</dbReference>
<name>B8GDG2_METPE</name>